<dbReference type="InterPro" id="IPR039540">
    <property type="entry name" value="UBL3-like_ubiquitin_dom"/>
</dbReference>
<dbReference type="EMBL" id="CAID01000015">
    <property type="protein sequence ID" value="CEG01663.1"/>
    <property type="molecule type" value="Genomic_DNA"/>
</dbReference>
<dbReference type="OrthoDB" id="10526143at2759"/>
<dbReference type="AlphaFoldDB" id="A0A096PAN9"/>
<sequence>MATATMETTATTETATATTVRVKARRAGGADVGPVTLALDATVGELRRAIYDAEWLERERGDESASEPMCSEKPPSYEYVMILCDGKMLGPDEKSLEACGVRVMADGQPRVLHAIITERAAVANESGLTVVDPEKLAAAQAQPTCCSVM</sequence>
<reference evidence="3" key="1">
    <citation type="journal article" date="2006" name="Proc. Natl. Acad. Sci. U.S.A.">
        <title>Genome analysis of the smallest free-living eukaryote Ostreococcus tauri unveils many unique features.</title>
        <authorList>
            <person name="Derelle E."/>
            <person name="Ferraz C."/>
            <person name="Rombauts S."/>
            <person name="Rouze P."/>
            <person name="Worden A.Z."/>
            <person name="Robbens S."/>
            <person name="Partensky F."/>
            <person name="Degroeve S."/>
            <person name="Echeynie S."/>
            <person name="Cooke R."/>
            <person name="Saeys Y."/>
            <person name="Wuyts J."/>
            <person name="Jabbari K."/>
            <person name="Bowler C."/>
            <person name="Panaud O."/>
            <person name="Piegu B."/>
            <person name="Ball S.G."/>
            <person name="Ral J.-P."/>
            <person name="Bouget F.-Y."/>
            <person name="Piganeau G."/>
            <person name="De Baets B."/>
            <person name="Picard A."/>
            <person name="Delseny M."/>
            <person name="Demaille J."/>
            <person name="Van de Peer Y."/>
            <person name="Moreau H."/>
        </authorList>
    </citation>
    <scope>NUCLEOTIDE SEQUENCE [LARGE SCALE GENOMIC DNA]</scope>
    <source>
        <strain evidence="3">OTTH 0595 / CCAP 157/2 / RCC745</strain>
    </source>
</reference>
<dbReference type="Proteomes" id="UP000009170">
    <property type="component" value="Unassembled WGS sequence"/>
</dbReference>
<dbReference type="GeneID" id="9830914"/>
<evidence type="ECO:0000313" key="3">
    <source>
        <dbReference type="Proteomes" id="UP000009170"/>
    </source>
</evidence>
<dbReference type="Pfam" id="PF13881">
    <property type="entry name" value="Rad60-SLD_2"/>
    <property type="match status" value="1"/>
</dbReference>
<feature type="domain" description="UBL3-like ubiquitin" evidence="1">
    <location>
        <begin position="19"/>
        <end position="146"/>
    </location>
</feature>
<protein>
    <submittedName>
        <fullName evidence="2">Unnamed product</fullName>
    </submittedName>
</protein>
<dbReference type="KEGG" id="ota:OT_ostta15g00240"/>
<gene>
    <name evidence="2" type="ORF">OT_ostta15g00240</name>
</gene>
<name>A0A096PAN9_OSTTA</name>
<dbReference type="InterPro" id="IPR029071">
    <property type="entry name" value="Ubiquitin-like_domsf"/>
</dbReference>
<dbReference type="InParanoid" id="A0A096PAN9"/>
<reference evidence="2 3" key="2">
    <citation type="journal article" date="2014" name="BMC Genomics">
        <title>An improved genome of the model marine alga Ostreococcus tauri unfolds by assessing Illumina de novo assemblies.</title>
        <authorList>
            <person name="Blanc-Mathieu R."/>
            <person name="Verhelst B."/>
            <person name="Derelle E."/>
            <person name="Rombauts S."/>
            <person name="Bouget F.Y."/>
            <person name="Carre I."/>
            <person name="Chateau A."/>
            <person name="Eyre-Walker A."/>
            <person name="Grimsley N."/>
            <person name="Moreau H."/>
            <person name="Piegu B."/>
            <person name="Rivals E."/>
            <person name="Schackwitz W."/>
            <person name="Van de Peer Y."/>
            <person name="Piganeau G."/>
        </authorList>
    </citation>
    <scope>NUCLEOTIDE SEQUENCE [LARGE SCALE GENOMIC DNA]</scope>
    <source>
        <strain evidence="3">OTTH 0595 / CCAP 157/2 / RCC745</strain>
    </source>
</reference>
<organism evidence="2 3">
    <name type="scientific">Ostreococcus tauri</name>
    <name type="common">Marine green alga</name>
    <dbReference type="NCBI Taxonomy" id="70448"/>
    <lineage>
        <taxon>Eukaryota</taxon>
        <taxon>Viridiplantae</taxon>
        <taxon>Chlorophyta</taxon>
        <taxon>Mamiellophyceae</taxon>
        <taxon>Mamiellales</taxon>
        <taxon>Bathycoccaceae</taxon>
        <taxon>Ostreococcus</taxon>
    </lineage>
</organism>
<keyword evidence="3" id="KW-1185">Reference proteome</keyword>
<evidence type="ECO:0000259" key="1">
    <source>
        <dbReference type="Pfam" id="PF13881"/>
    </source>
</evidence>
<evidence type="ECO:0000313" key="2">
    <source>
        <dbReference type="EMBL" id="CEG01663.1"/>
    </source>
</evidence>
<dbReference type="RefSeq" id="XP_003083166.2">
    <property type="nucleotide sequence ID" value="XM_003083118.2"/>
</dbReference>
<dbReference type="SUPFAM" id="SSF54236">
    <property type="entry name" value="Ubiquitin-like"/>
    <property type="match status" value="1"/>
</dbReference>
<accession>A0A096PAN9</accession>
<proteinExistence type="predicted"/>
<comment type="caution">
    <text evidence="2">The sequence shown here is derived from an EMBL/GenBank/DDBJ whole genome shotgun (WGS) entry which is preliminary data.</text>
</comment>
<dbReference type="Gene3D" id="3.10.20.90">
    <property type="entry name" value="Phosphatidylinositol 3-kinase Catalytic Subunit, Chain A, domain 1"/>
    <property type="match status" value="1"/>
</dbReference>